<dbReference type="EMBL" id="CASHTH010002428">
    <property type="protein sequence ID" value="CAI8029712.1"/>
    <property type="molecule type" value="Genomic_DNA"/>
</dbReference>
<feature type="non-terminal residue" evidence="1">
    <location>
        <position position="1"/>
    </location>
</feature>
<comment type="caution">
    <text evidence="1">The sequence shown here is derived from an EMBL/GenBank/DDBJ whole genome shotgun (WGS) entry which is preliminary data.</text>
</comment>
<proteinExistence type="predicted"/>
<dbReference type="Proteomes" id="UP001174909">
    <property type="component" value="Unassembled WGS sequence"/>
</dbReference>
<dbReference type="AlphaFoldDB" id="A0AA35WX05"/>
<organism evidence="1 2">
    <name type="scientific">Geodia barretti</name>
    <name type="common">Barrett's horny sponge</name>
    <dbReference type="NCBI Taxonomy" id="519541"/>
    <lineage>
        <taxon>Eukaryota</taxon>
        <taxon>Metazoa</taxon>
        <taxon>Porifera</taxon>
        <taxon>Demospongiae</taxon>
        <taxon>Heteroscleromorpha</taxon>
        <taxon>Tetractinellida</taxon>
        <taxon>Astrophorina</taxon>
        <taxon>Geodiidae</taxon>
        <taxon>Geodia</taxon>
    </lineage>
</organism>
<keyword evidence="2" id="KW-1185">Reference proteome</keyword>
<evidence type="ECO:0000313" key="2">
    <source>
        <dbReference type="Proteomes" id="UP001174909"/>
    </source>
</evidence>
<protein>
    <submittedName>
        <fullName evidence="1">Uncharacterized protein</fullName>
    </submittedName>
</protein>
<accession>A0AA35WX05</accession>
<reference evidence="1" key="1">
    <citation type="submission" date="2023-03" db="EMBL/GenBank/DDBJ databases">
        <authorList>
            <person name="Steffen K."/>
            <person name="Cardenas P."/>
        </authorList>
    </citation>
    <scope>NUCLEOTIDE SEQUENCE</scope>
</reference>
<gene>
    <name evidence="1" type="ORF">GBAR_LOCUS16853</name>
</gene>
<evidence type="ECO:0000313" key="1">
    <source>
        <dbReference type="EMBL" id="CAI8029712.1"/>
    </source>
</evidence>
<sequence>SSPYGFCCCQTPHQSFSKGNLRELYGIFQEGEDVFVAIFFCQRCRISYMIIKSIILIVEFSNQQFDNRYLTTIHSRMK</sequence>
<name>A0AA35WX05_GEOBA</name>